<dbReference type="PANTHER" id="PTHR28271:SF1">
    <property type="entry name" value="LARGE RIBOSOMAL SUBUNIT PROTEIN ML60"/>
    <property type="match status" value="1"/>
</dbReference>
<evidence type="ECO:0000313" key="2">
    <source>
        <dbReference type="EMBL" id="EMC93798.1"/>
    </source>
</evidence>
<dbReference type="HOGENOM" id="CLU_1467894_0_0_1"/>
<dbReference type="PANTHER" id="PTHR28271">
    <property type="entry name" value="54S RIBOSOMAL PROTEIN L31, MITOCHONDRIAL"/>
    <property type="match status" value="1"/>
</dbReference>
<dbReference type="InterPro" id="IPR016340">
    <property type="entry name" value="Ribosomal_mL60"/>
</dbReference>
<organism evidence="2 3">
    <name type="scientific">Baudoinia panamericana (strain UAMH 10762)</name>
    <name type="common">Angels' share fungus</name>
    <name type="synonym">Baudoinia compniacensis (strain UAMH 10762)</name>
    <dbReference type="NCBI Taxonomy" id="717646"/>
    <lineage>
        <taxon>Eukaryota</taxon>
        <taxon>Fungi</taxon>
        <taxon>Dikarya</taxon>
        <taxon>Ascomycota</taxon>
        <taxon>Pezizomycotina</taxon>
        <taxon>Dothideomycetes</taxon>
        <taxon>Dothideomycetidae</taxon>
        <taxon>Mycosphaerellales</taxon>
        <taxon>Teratosphaeriaceae</taxon>
        <taxon>Baudoinia</taxon>
    </lineage>
</organism>
<dbReference type="RefSeq" id="XP_007678874.1">
    <property type="nucleotide sequence ID" value="XM_007680684.1"/>
</dbReference>
<evidence type="ECO:0000313" key="3">
    <source>
        <dbReference type="Proteomes" id="UP000011761"/>
    </source>
</evidence>
<dbReference type="eggNOG" id="ENOG502S81F">
    <property type="taxonomic scope" value="Eukaryota"/>
</dbReference>
<protein>
    <recommendedName>
        <fullName evidence="4">54S ribosomal protein L31, mitochondrial</fullName>
    </recommendedName>
</protein>
<feature type="region of interest" description="Disordered" evidence="1">
    <location>
        <begin position="49"/>
        <end position="134"/>
    </location>
</feature>
<dbReference type="GO" id="GO:0003735">
    <property type="term" value="F:structural constituent of ribosome"/>
    <property type="evidence" value="ECO:0007669"/>
    <property type="project" value="TreeGrafter"/>
</dbReference>
<dbReference type="KEGG" id="bcom:BAUCODRAFT_124554"/>
<dbReference type="EMBL" id="KB445559">
    <property type="protein sequence ID" value="EMC93798.1"/>
    <property type="molecule type" value="Genomic_DNA"/>
</dbReference>
<accession>M2MQN0</accession>
<evidence type="ECO:0008006" key="4">
    <source>
        <dbReference type="Google" id="ProtNLM"/>
    </source>
</evidence>
<dbReference type="GeneID" id="19107888"/>
<dbReference type="GO" id="GO:0005762">
    <property type="term" value="C:mitochondrial large ribosomal subunit"/>
    <property type="evidence" value="ECO:0007669"/>
    <property type="project" value="TreeGrafter"/>
</dbReference>
<feature type="compositionally biased region" description="Polar residues" evidence="1">
    <location>
        <begin position="76"/>
        <end position="95"/>
    </location>
</feature>
<dbReference type="OrthoDB" id="2332379at2759"/>
<dbReference type="Proteomes" id="UP000011761">
    <property type="component" value="Unassembled WGS sequence"/>
</dbReference>
<keyword evidence="3" id="KW-1185">Reference proteome</keyword>
<feature type="compositionally biased region" description="Polar residues" evidence="1">
    <location>
        <begin position="54"/>
        <end position="69"/>
    </location>
</feature>
<gene>
    <name evidence="2" type="ORF">BAUCODRAFT_124554</name>
</gene>
<sequence length="196" mass="22062">MFGAFKPSSSLSGGLLWKIPWRLSPPQKLRHRRRMRRVDNVVATLDTALKRQDASTSARSQHANSATSSDPPPSQIPTNSTSHSAATPTDLSSTAEGRRLLDASTHSTQDSLRHGRGPRQGELVPGSTRTRLGDQARRESTIKLIERWKAEMPTEQEMLPRDKYTMFDRKVKGYRKGVHKLPKWTRVSQRLNPPGF</sequence>
<name>M2MQN0_BAUPA</name>
<dbReference type="AlphaFoldDB" id="M2MQN0"/>
<reference evidence="2 3" key="1">
    <citation type="journal article" date="2012" name="PLoS Pathog.">
        <title>Diverse lifestyles and strategies of plant pathogenesis encoded in the genomes of eighteen Dothideomycetes fungi.</title>
        <authorList>
            <person name="Ohm R.A."/>
            <person name="Feau N."/>
            <person name="Henrissat B."/>
            <person name="Schoch C.L."/>
            <person name="Horwitz B.A."/>
            <person name="Barry K.W."/>
            <person name="Condon B.J."/>
            <person name="Copeland A.C."/>
            <person name="Dhillon B."/>
            <person name="Glaser F."/>
            <person name="Hesse C.N."/>
            <person name="Kosti I."/>
            <person name="LaButti K."/>
            <person name="Lindquist E.A."/>
            <person name="Lucas S."/>
            <person name="Salamov A.A."/>
            <person name="Bradshaw R.E."/>
            <person name="Ciuffetti L."/>
            <person name="Hamelin R.C."/>
            <person name="Kema G.H.J."/>
            <person name="Lawrence C."/>
            <person name="Scott J.A."/>
            <person name="Spatafora J.W."/>
            <person name="Turgeon B.G."/>
            <person name="de Wit P.J.G.M."/>
            <person name="Zhong S."/>
            <person name="Goodwin S.B."/>
            <person name="Grigoriev I.V."/>
        </authorList>
    </citation>
    <scope>NUCLEOTIDE SEQUENCE [LARGE SCALE GENOMIC DNA]</scope>
    <source>
        <strain evidence="2 3">UAMH 10762</strain>
    </source>
</reference>
<dbReference type="OMA" id="KYTVFDR"/>
<proteinExistence type="predicted"/>
<dbReference type="Pfam" id="PF09784">
    <property type="entry name" value="L31"/>
    <property type="match status" value="2"/>
</dbReference>
<evidence type="ECO:0000256" key="1">
    <source>
        <dbReference type="SAM" id="MobiDB-lite"/>
    </source>
</evidence>